<evidence type="ECO:0000256" key="4">
    <source>
        <dbReference type="ARBA" id="ARBA00023163"/>
    </source>
</evidence>
<evidence type="ECO:0000256" key="3">
    <source>
        <dbReference type="ARBA" id="ARBA00023125"/>
    </source>
</evidence>
<feature type="domain" description="Myb-like" evidence="7">
    <location>
        <begin position="9"/>
        <end position="61"/>
    </location>
</feature>
<dbReference type="GO" id="GO:0005634">
    <property type="term" value="C:nucleus"/>
    <property type="evidence" value="ECO:0007669"/>
    <property type="project" value="UniProtKB-SubCell"/>
</dbReference>
<feature type="region of interest" description="Disordered" evidence="6">
    <location>
        <begin position="341"/>
        <end position="366"/>
    </location>
</feature>
<reference evidence="10" key="1">
    <citation type="journal article" date="2019" name="Gigascience">
        <title>De novo genome assembly of the endangered Acer yangbiense, a plant species with extremely small populations endemic to Yunnan Province, China.</title>
        <authorList>
            <person name="Yang J."/>
            <person name="Wariss H.M."/>
            <person name="Tao L."/>
            <person name="Zhang R."/>
            <person name="Yun Q."/>
            <person name="Hollingsworth P."/>
            <person name="Dao Z."/>
            <person name="Luo G."/>
            <person name="Guo H."/>
            <person name="Ma Y."/>
            <person name="Sun W."/>
        </authorList>
    </citation>
    <scope>NUCLEOTIDE SEQUENCE [LARGE SCALE GENOMIC DNA]</scope>
    <source>
        <strain evidence="10">cv. br00</strain>
    </source>
</reference>
<evidence type="ECO:0000313" key="10">
    <source>
        <dbReference type="Proteomes" id="UP000326939"/>
    </source>
</evidence>
<dbReference type="InterPro" id="IPR009057">
    <property type="entry name" value="Homeodomain-like_sf"/>
</dbReference>
<feature type="compositionally biased region" description="Basic and acidic residues" evidence="6">
    <location>
        <begin position="348"/>
        <end position="366"/>
    </location>
</feature>
<dbReference type="EMBL" id="VDCV01000002">
    <property type="protein sequence ID" value="KAB5569503.1"/>
    <property type="molecule type" value="Genomic_DNA"/>
</dbReference>
<feature type="compositionally biased region" description="Basic and acidic residues" evidence="6">
    <location>
        <begin position="232"/>
        <end position="246"/>
    </location>
</feature>
<organism evidence="9 10">
    <name type="scientific">Salix brachista</name>
    <dbReference type="NCBI Taxonomy" id="2182728"/>
    <lineage>
        <taxon>Eukaryota</taxon>
        <taxon>Viridiplantae</taxon>
        <taxon>Streptophyta</taxon>
        <taxon>Embryophyta</taxon>
        <taxon>Tracheophyta</taxon>
        <taxon>Spermatophyta</taxon>
        <taxon>Magnoliopsida</taxon>
        <taxon>eudicotyledons</taxon>
        <taxon>Gunneridae</taxon>
        <taxon>Pentapetalae</taxon>
        <taxon>rosids</taxon>
        <taxon>fabids</taxon>
        <taxon>Malpighiales</taxon>
        <taxon>Salicaceae</taxon>
        <taxon>Saliceae</taxon>
        <taxon>Salix</taxon>
    </lineage>
</organism>
<comment type="caution">
    <text evidence="9">The sequence shown here is derived from an EMBL/GenBank/DDBJ whole genome shotgun (WGS) entry which is preliminary data.</text>
</comment>
<feature type="region of interest" description="Disordered" evidence="6">
    <location>
        <begin position="140"/>
        <end position="178"/>
    </location>
</feature>
<dbReference type="GO" id="GO:0003677">
    <property type="term" value="F:DNA binding"/>
    <property type="evidence" value="ECO:0007669"/>
    <property type="project" value="UniProtKB-KW"/>
</dbReference>
<evidence type="ECO:0000256" key="2">
    <source>
        <dbReference type="ARBA" id="ARBA00023015"/>
    </source>
</evidence>
<evidence type="ECO:0000256" key="5">
    <source>
        <dbReference type="ARBA" id="ARBA00023242"/>
    </source>
</evidence>
<dbReference type="InterPro" id="IPR015495">
    <property type="entry name" value="Myb_TF_plants"/>
</dbReference>
<protein>
    <submittedName>
        <fullName evidence="9">Uncharacterized protein</fullName>
    </submittedName>
</protein>
<feature type="domain" description="HTH myb-type" evidence="8">
    <location>
        <begin position="9"/>
        <end position="61"/>
    </location>
</feature>
<dbReference type="PANTHER" id="PTHR47999">
    <property type="entry name" value="TRANSCRIPTION FACTOR MYB8-RELATED-RELATED"/>
    <property type="match status" value="1"/>
</dbReference>
<evidence type="ECO:0000259" key="8">
    <source>
        <dbReference type="PROSITE" id="PS51294"/>
    </source>
</evidence>
<keyword evidence="3" id="KW-0238">DNA-binding</keyword>
<dbReference type="InterPro" id="IPR017930">
    <property type="entry name" value="Myb_dom"/>
</dbReference>
<dbReference type="Pfam" id="PF00249">
    <property type="entry name" value="Myb_DNA-binding"/>
    <property type="match status" value="2"/>
</dbReference>
<keyword evidence="5" id="KW-0539">Nucleus</keyword>
<keyword evidence="10" id="KW-1185">Reference proteome</keyword>
<gene>
    <name evidence="9" type="ORF">DKX38_003296</name>
</gene>
<evidence type="ECO:0000256" key="6">
    <source>
        <dbReference type="SAM" id="MobiDB-lite"/>
    </source>
</evidence>
<dbReference type="InterPro" id="IPR001005">
    <property type="entry name" value="SANT/Myb"/>
</dbReference>
<accession>A0A5N5NRU3</accession>
<keyword evidence="4" id="KW-0804">Transcription</keyword>
<feature type="domain" description="Myb-like" evidence="7">
    <location>
        <begin position="62"/>
        <end position="112"/>
    </location>
</feature>
<evidence type="ECO:0000259" key="7">
    <source>
        <dbReference type="PROSITE" id="PS50090"/>
    </source>
</evidence>
<dbReference type="PANTHER" id="PTHR47999:SF6">
    <property type="entry name" value="MYB-RELATED PROTEIN P"/>
    <property type="match status" value="1"/>
</dbReference>
<dbReference type="PROSITE" id="PS51294">
    <property type="entry name" value="HTH_MYB"/>
    <property type="match status" value="2"/>
</dbReference>
<dbReference type="SMART" id="SM00717">
    <property type="entry name" value="SANT"/>
    <property type="match status" value="2"/>
</dbReference>
<evidence type="ECO:0000313" key="9">
    <source>
        <dbReference type="EMBL" id="KAB5569503.1"/>
    </source>
</evidence>
<dbReference type="SUPFAM" id="SSF46689">
    <property type="entry name" value="Homeodomain-like"/>
    <property type="match status" value="1"/>
</dbReference>
<proteinExistence type="predicted"/>
<keyword evidence="2" id="KW-0805">Transcription regulation</keyword>
<dbReference type="FunFam" id="1.10.10.60:FF:000121">
    <property type="entry name" value="Myb transcription factor"/>
    <property type="match status" value="1"/>
</dbReference>
<dbReference type="Gene3D" id="1.10.10.60">
    <property type="entry name" value="Homeodomain-like"/>
    <property type="match status" value="2"/>
</dbReference>
<dbReference type="PROSITE" id="PS50090">
    <property type="entry name" value="MYB_LIKE"/>
    <property type="match status" value="2"/>
</dbReference>
<dbReference type="AlphaFoldDB" id="A0A5N5NRU3"/>
<dbReference type="CDD" id="cd00167">
    <property type="entry name" value="SANT"/>
    <property type="match status" value="2"/>
</dbReference>
<name>A0A5N5NRU3_9ROSI</name>
<dbReference type="Proteomes" id="UP000326939">
    <property type="component" value="Chromosome 2"/>
</dbReference>
<feature type="domain" description="HTH myb-type" evidence="8">
    <location>
        <begin position="62"/>
        <end position="116"/>
    </location>
</feature>
<comment type="subcellular location">
    <subcellularLocation>
        <location evidence="1">Nucleus</location>
    </subcellularLocation>
</comment>
<feature type="region of interest" description="Disordered" evidence="6">
    <location>
        <begin position="213"/>
        <end position="255"/>
    </location>
</feature>
<evidence type="ECO:0000256" key="1">
    <source>
        <dbReference type="ARBA" id="ARBA00004123"/>
    </source>
</evidence>
<sequence>MGRAPCCEKVGLKKGRWAAEEDEKLAKYIQANGEGSWRSLPKHAGLLRCGKSCRLRWINYLRADLKRGNISAEEEDIIVKLHASVSNRWSLIASNLPGRTDNEIKNYWNSHLCRRIHSLRRSASESLPLITETAKEAMLSEEKGGRAGRFPAKKNKNSHSTPKDVTRASTKKPLVENSTSNCYNSSIEAIQSLHKPSIEKETLSSAINDTIIRDPCEEDKEQTGRRMVGSSGEKETLVSSQSDEKTSGNSLLPCPSVGKIENDQSSGPFYHGIDNALCFNEVTDPNGGSTLNEERQKGLVVHTEESGEWDSCSSIRTSGFDYWSWDDVMGGDDMLSWLRESDEVEGESAQKLEEAMDHEKKNAMAA</sequence>